<keyword evidence="1" id="KW-0175">Coiled coil</keyword>
<comment type="caution">
    <text evidence="4">The sequence shown here is derived from an EMBL/GenBank/DDBJ whole genome shotgun (WGS) entry which is preliminary data.</text>
</comment>
<organism evidence="4 5">
    <name type="scientific">Acetomicrobium flavidum</name>
    <dbReference type="NCBI Taxonomy" id="49896"/>
    <lineage>
        <taxon>Bacteria</taxon>
        <taxon>Thermotogati</taxon>
        <taxon>Synergistota</taxon>
        <taxon>Synergistia</taxon>
        <taxon>Synergistales</taxon>
        <taxon>Acetomicrobiaceae</taxon>
        <taxon>Acetomicrobium</taxon>
    </lineage>
</organism>
<dbReference type="PANTHER" id="PTHR43308:SF1">
    <property type="entry name" value="OUTER MEMBRANE PROTEIN ALPHA"/>
    <property type="match status" value="1"/>
</dbReference>
<evidence type="ECO:0000313" key="4">
    <source>
        <dbReference type="EMBL" id="SIN64057.1"/>
    </source>
</evidence>
<evidence type="ECO:0000256" key="2">
    <source>
        <dbReference type="SAM" id="SignalP"/>
    </source>
</evidence>
<dbReference type="EMBL" id="FSQZ01000001">
    <property type="protein sequence ID" value="SIN64057.1"/>
    <property type="molecule type" value="Genomic_DNA"/>
</dbReference>
<feature type="domain" description="SLH" evidence="3">
    <location>
        <begin position="22"/>
        <end position="85"/>
    </location>
</feature>
<dbReference type="InterPro" id="IPR001119">
    <property type="entry name" value="SLH_dom"/>
</dbReference>
<proteinExistence type="predicted"/>
<accession>A0ABY1JBP1</accession>
<name>A0ABY1JBP1_9BACT</name>
<reference evidence="4 5" key="1">
    <citation type="submission" date="2016-11" db="EMBL/GenBank/DDBJ databases">
        <authorList>
            <person name="Varghese N."/>
            <person name="Submissions S."/>
        </authorList>
    </citation>
    <scope>NUCLEOTIDE SEQUENCE [LARGE SCALE GENOMIC DNA]</scope>
    <source>
        <strain evidence="4 5">DSM 20664</strain>
    </source>
</reference>
<dbReference type="InterPro" id="IPR051465">
    <property type="entry name" value="Cell_Envelope_Struct_Comp"/>
</dbReference>
<keyword evidence="5" id="KW-1185">Reference proteome</keyword>
<dbReference type="PANTHER" id="PTHR43308">
    <property type="entry name" value="OUTER MEMBRANE PROTEIN ALPHA-RELATED"/>
    <property type="match status" value="1"/>
</dbReference>
<dbReference type="Proteomes" id="UP000185093">
    <property type="component" value="Unassembled WGS sequence"/>
</dbReference>
<evidence type="ECO:0000313" key="5">
    <source>
        <dbReference type="Proteomes" id="UP000185093"/>
    </source>
</evidence>
<gene>
    <name evidence="4" type="ORF">SAMN05444368_0533</name>
</gene>
<feature type="chain" id="PRO_5047114211" evidence="2">
    <location>
        <begin position="23"/>
        <end position="622"/>
    </location>
</feature>
<feature type="signal peptide" evidence="2">
    <location>
        <begin position="1"/>
        <end position="22"/>
    </location>
</feature>
<dbReference type="PROSITE" id="PS51272">
    <property type="entry name" value="SLH"/>
    <property type="match status" value="1"/>
</dbReference>
<sequence>MKKLLALVAVFALVAFAAPAFAANPFVDVPMNHWAYDAISQLAAKGIIQGYPDGTYRGNHPMTRYEMSMLVARALATVDMEKASKEDVEMLKKLVVEFKDELEALGVRVDALDERVAVLEENLGGWKFWGELRFDARWADEGDGAYANSDSQSGYKHNGETEFDLNRYRLWMSKQIDDKTTVTMRIGGSDVSWQRYYATIQLPWDSYLMVGQWNYDWEDEAGLYIDEDAWFTDQTLKGFYWRKNLEKGDITIFAAHNEDDEKVDDYTELGDMYNYGARFNFQPSDKFRIAISGLYYDYDNDGTAVMTYSSAQNPRWLYDPVADNVFPSKSVTETKTQKVASGSPLAVLNTASGYIVGSDGNMVPIDNSSNKLLADLKAKLSDGTEVVVPVDTEINVPSIPGTSITVSSDTEVNYTTTTPAFESKYQDYGVYWADFGITFAPGFQFKGAYYMEDLDLPAGAKNSDDSPNAYKAIIDVSQDTLKFTSLWVEYAKFDPNFHTALSPWDAFGAELTPNLTMPAVSNVWETEALFVKLEQKWSDKWATYQRYGQFDHSLEGYAKKGRLANAGSFDITNWTFGVQYWYTPTVLFELAYDDVDYDEGWTEVDADLKDDSLVRLRTWIFF</sequence>
<evidence type="ECO:0000256" key="1">
    <source>
        <dbReference type="SAM" id="Coils"/>
    </source>
</evidence>
<feature type="coiled-coil region" evidence="1">
    <location>
        <begin position="95"/>
        <end position="122"/>
    </location>
</feature>
<protein>
    <submittedName>
        <fullName evidence="4">S-layer homology domain-containing protein</fullName>
    </submittedName>
</protein>
<keyword evidence="2" id="KW-0732">Signal</keyword>
<dbReference type="Pfam" id="PF00395">
    <property type="entry name" value="SLH"/>
    <property type="match status" value="1"/>
</dbReference>
<evidence type="ECO:0000259" key="3">
    <source>
        <dbReference type="PROSITE" id="PS51272"/>
    </source>
</evidence>